<dbReference type="InterPro" id="IPR039760">
    <property type="entry name" value="MOFRL_protein"/>
</dbReference>
<feature type="domain" description="MOFRL" evidence="1">
    <location>
        <begin position="6"/>
        <end position="69"/>
    </location>
</feature>
<dbReference type="InterPro" id="IPR007835">
    <property type="entry name" value="MOFRL"/>
</dbReference>
<accession>A0A075FT17</accession>
<dbReference type="EC" id="1.1.1.81" evidence="2"/>
<sequence>MTTNSCIIFGGETTVNVMGKGKGGRNQELVLHIVRELRNYPCIISSIGTDGVDGNTKFAGAIISTHDVPPFEKFLKITIRLISLRSLVD</sequence>
<dbReference type="GO" id="GO:0005737">
    <property type="term" value="C:cytoplasm"/>
    <property type="evidence" value="ECO:0007669"/>
    <property type="project" value="TreeGrafter"/>
</dbReference>
<dbReference type="SUPFAM" id="SSF82544">
    <property type="entry name" value="GckA/TtuD-like"/>
    <property type="match status" value="1"/>
</dbReference>
<dbReference type="EMBL" id="KF900422">
    <property type="protein sequence ID" value="AIE94429.1"/>
    <property type="molecule type" value="Genomic_DNA"/>
</dbReference>
<dbReference type="GO" id="GO:0016618">
    <property type="term" value="F:hydroxypyruvate reductase [NAD(P)H] activity"/>
    <property type="evidence" value="ECO:0007669"/>
    <property type="project" value="UniProtKB-EC"/>
</dbReference>
<dbReference type="AlphaFoldDB" id="A0A075FT17"/>
<name>A0A075FT17_9ARCH</name>
<protein>
    <submittedName>
        <fullName evidence="2">Hydroxypyruvate reductase (TtuD)</fullName>
        <ecNumber evidence="2">1.1.1.81</ecNumber>
    </submittedName>
</protein>
<dbReference type="Pfam" id="PF05161">
    <property type="entry name" value="MOFRL"/>
    <property type="match status" value="1"/>
</dbReference>
<dbReference type="Gene3D" id="3.40.1480.10">
    <property type="entry name" value="MOFRL domain"/>
    <property type="match status" value="1"/>
</dbReference>
<organism evidence="2">
    <name type="scientific">uncultured marine thaumarchaeote AD1000_46_C12</name>
    <dbReference type="NCBI Taxonomy" id="1455920"/>
    <lineage>
        <taxon>Archaea</taxon>
        <taxon>Nitrososphaerota</taxon>
        <taxon>environmental samples</taxon>
    </lineage>
</organism>
<reference evidence="2" key="1">
    <citation type="journal article" date="2014" name="Genome Biol. Evol.">
        <title>Pangenome evidence for extensive interdomain horizontal transfer affecting lineage core and shell genes in uncultured planktonic thaumarchaeota and euryarchaeota.</title>
        <authorList>
            <person name="Deschamps P."/>
            <person name="Zivanovic Y."/>
            <person name="Moreira D."/>
            <person name="Rodriguez-Valera F."/>
            <person name="Lopez-Garcia P."/>
        </authorList>
    </citation>
    <scope>NUCLEOTIDE SEQUENCE</scope>
</reference>
<dbReference type="PANTHER" id="PTHR12227">
    <property type="entry name" value="GLYCERATE KINASE"/>
    <property type="match status" value="1"/>
</dbReference>
<gene>
    <name evidence="2" type="primary">ttuD</name>
</gene>
<keyword evidence="2" id="KW-0560">Oxidoreductase</keyword>
<dbReference type="InterPro" id="IPR037035">
    <property type="entry name" value="GK-like_C_sf"/>
</dbReference>
<dbReference type="GO" id="GO:0008887">
    <property type="term" value="F:glycerate kinase activity"/>
    <property type="evidence" value="ECO:0007669"/>
    <property type="project" value="InterPro"/>
</dbReference>
<dbReference type="PANTHER" id="PTHR12227:SF0">
    <property type="entry name" value="GLYCERATE KINASE"/>
    <property type="match status" value="1"/>
</dbReference>
<evidence type="ECO:0000259" key="1">
    <source>
        <dbReference type="Pfam" id="PF05161"/>
    </source>
</evidence>
<proteinExistence type="predicted"/>
<keyword evidence="2" id="KW-0670">Pyruvate</keyword>
<evidence type="ECO:0000313" key="2">
    <source>
        <dbReference type="EMBL" id="AIE94429.1"/>
    </source>
</evidence>